<dbReference type="PANTHER" id="PTHR36919:SF3">
    <property type="entry name" value="BLL5882 PROTEIN"/>
    <property type="match status" value="1"/>
</dbReference>
<sequence>MKKYLFLCLLASCSVHSFASDQLNGTVWKTIDDQTNQPRALVRFNEDKNGALSATIEKILVPSEANKCTKCEGAYQNKSLVGLTIVKNLKSSGENKYTNGSILDPKTGKTYSFNAALSPDGKKLSGRGYIGISALGRSQTWYKVK</sequence>
<dbReference type="Pfam" id="PF09917">
    <property type="entry name" value="DUF2147"/>
    <property type="match status" value="1"/>
</dbReference>
<dbReference type="Gene3D" id="2.40.128.520">
    <property type="match status" value="1"/>
</dbReference>
<evidence type="ECO:0000256" key="1">
    <source>
        <dbReference type="SAM" id="SignalP"/>
    </source>
</evidence>
<proteinExistence type="predicted"/>
<name>A0A2N0W9A6_9GAMM</name>
<dbReference type="InterPro" id="IPR019223">
    <property type="entry name" value="DUF2147"/>
</dbReference>
<dbReference type="Proteomes" id="UP000233553">
    <property type="component" value="Unassembled WGS sequence"/>
</dbReference>
<feature type="signal peptide" evidence="1">
    <location>
        <begin position="1"/>
        <end position="19"/>
    </location>
</feature>
<protein>
    <submittedName>
        <fullName evidence="3">DUF2147 domain-containing protein</fullName>
    </submittedName>
</protein>
<feature type="chain" id="PRO_5014813006" evidence="1">
    <location>
        <begin position="20"/>
        <end position="145"/>
    </location>
</feature>
<gene>
    <name evidence="3" type="ORF">CW311_20965</name>
</gene>
<accession>A0A2N0W9A6</accession>
<dbReference type="PANTHER" id="PTHR36919">
    <property type="entry name" value="BLR1215 PROTEIN"/>
    <property type="match status" value="1"/>
</dbReference>
<keyword evidence="1" id="KW-0732">Signal</keyword>
<evidence type="ECO:0000259" key="2">
    <source>
        <dbReference type="Pfam" id="PF09917"/>
    </source>
</evidence>
<feature type="domain" description="DUF2147" evidence="2">
    <location>
        <begin position="27"/>
        <end position="142"/>
    </location>
</feature>
<dbReference type="EMBL" id="PISJ01000030">
    <property type="protein sequence ID" value="PKF31058.1"/>
    <property type="molecule type" value="Genomic_DNA"/>
</dbReference>
<dbReference type="AlphaFoldDB" id="A0A2N0W9A6"/>
<organism evidence="3 4">
    <name type="scientific">Acinetobacter proteolyticus</name>
    <dbReference type="NCBI Taxonomy" id="1776741"/>
    <lineage>
        <taxon>Bacteria</taxon>
        <taxon>Pseudomonadati</taxon>
        <taxon>Pseudomonadota</taxon>
        <taxon>Gammaproteobacteria</taxon>
        <taxon>Moraxellales</taxon>
        <taxon>Moraxellaceae</taxon>
        <taxon>Acinetobacter</taxon>
    </lineage>
</organism>
<dbReference type="RefSeq" id="WP_101237738.1">
    <property type="nucleotide sequence ID" value="NZ_PISJ01000030.1"/>
</dbReference>
<comment type="caution">
    <text evidence="3">The sequence shown here is derived from an EMBL/GenBank/DDBJ whole genome shotgun (WGS) entry which is preliminary data.</text>
</comment>
<reference evidence="3 4" key="1">
    <citation type="submission" date="2017-12" db="EMBL/GenBank/DDBJ databases">
        <title>Draft Genome sequences of multiple microbial strains isolated from spacecraft associated surfaces.</title>
        <authorList>
            <person name="Seuylemezian A."/>
            <person name="Vaishampayan P."/>
            <person name="Venkateswaran K."/>
        </authorList>
    </citation>
    <scope>NUCLEOTIDE SEQUENCE [LARGE SCALE GENOMIC DNA]</scope>
    <source>
        <strain evidence="3 4">2P01AA</strain>
    </source>
</reference>
<evidence type="ECO:0000313" key="4">
    <source>
        <dbReference type="Proteomes" id="UP000233553"/>
    </source>
</evidence>
<evidence type="ECO:0000313" key="3">
    <source>
        <dbReference type="EMBL" id="PKF31058.1"/>
    </source>
</evidence>